<comment type="caution">
    <text evidence="2">The sequence shown here is derived from an EMBL/GenBank/DDBJ whole genome shotgun (WGS) entry which is preliminary data.</text>
</comment>
<reference evidence="2 3" key="1">
    <citation type="submission" date="2021-06" db="EMBL/GenBank/DDBJ databases">
        <title>Caerostris extrusa draft genome.</title>
        <authorList>
            <person name="Kono N."/>
            <person name="Arakawa K."/>
        </authorList>
    </citation>
    <scope>NUCLEOTIDE SEQUENCE [LARGE SCALE GENOMIC DNA]</scope>
</reference>
<evidence type="ECO:0000313" key="3">
    <source>
        <dbReference type="Proteomes" id="UP001054945"/>
    </source>
</evidence>
<gene>
    <name evidence="2" type="ORF">CEXT_542601</name>
</gene>
<organism evidence="2 3">
    <name type="scientific">Caerostris extrusa</name>
    <name type="common">Bark spider</name>
    <name type="synonym">Caerostris bankana</name>
    <dbReference type="NCBI Taxonomy" id="172846"/>
    <lineage>
        <taxon>Eukaryota</taxon>
        <taxon>Metazoa</taxon>
        <taxon>Ecdysozoa</taxon>
        <taxon>Arthropoda</taxon>
        <taxon>Chelicerata</taxon>
        <taxon>Arachnida</taxon>
        <taxon>Araneae</taxon>
        <taxon>Araneomorphae</taxon>
        <taxon>Entelegynae</taxon>
        <taxon>Araneoidea</taxon>
        <taxon>Araneidae</taxon>
        <taxon>Caerostris</taxon>
    </lineage>
</organism>
<sequence length="84" mass="9185">MIENAAGEGVGRAADPSPATWESDPPGPIRQTHRLTIKAPPLAAAGSRYHRLLLPYAAEDPFVTHNVHSRGIDAFMRFVVCNYM</sequence>
<proteinExistence type="predicted"/>
<dbReference type="Proteomes" id="UP001054945">
    <property type="component" value="Unassembled WGS sequence"/>
</dbReference>
<name>A0AAV4PTC0_CAEEX</name>
<protein>
    <submittedName>
        <fullName evidence="2">Uncharacterized protein</fullName>
    </submittedName>
</protein>
<accession>A0AAV4PTC0</accession>
<evidence type="ECO:0000313" key="2">
    <source>
        <dbReference type="EMBL" id="GIX99170.1"/>
    </source>
</evidence>
<dbReference type="EMBL" id="BPLR01005012">
    <property type="protein sequence ID" value="GIX99170.1"/>
    <property type="molecule type" value="Genomic_DNA"/>
</dbReference>
<feature type="region of interest" description="Disordered" evidence="1">
    <location>
        <begin position="1"/>
        <end position="33"/>
    </location>
</feature>
<evidence type="ECO:0000256" key="1">
    <source>
        <dbReference type="SAM" id="MobiDB-lite"/>
    </source>
</evidence>
<dbReference type="AlphaFoldDB" id="A0AAV4PTC0"/>
<keyword evidence="3" id="KW-1185">Reference proteome</keyword>